<comment type="caution">
    <text evidence="7">The sequence shown here is derived from an EMBL/GenBank/DDBJ whole genome shotgun (WGS) entry which is preliminary data.</text>
</comment>
<gene>
    <name evidence="7" type="ORF">KME65_15725</name>
</gene>
<evidence type="ECO:0000259" key="6">
    <source>
        <dbReference type="PROSITE" id="PS50887"/>
    </source>
</evidence>
<accession>A0A944MG71</accession>
<dbReference type="InterPro" id="IPR043128">
    <property type="entry name" value="Rev_trsase/Diguanyl_cyclase"/>
</dbReference>
<keyword evidence="7" id="KW-0548">Nucleotidyltransferase</keyword>
<dbReference type="SUPFAM" id="SSF55073">
    <property type="entry name" value="Nucleotide cyclase"/>
    <property type="match status" value="1"/>
</dbReference>
<dbReference type="GO" id="GO:0000160">
    <property type="term" value="P:phosphorelay signal transduction system"/>
    <property type="evidence" value="ECO:0007669"/>
    <property type="project" value="InterPro"/>
</dbReference>
<dbReference type="SUPFAM" id="SSF52172">
    <property type="entry name" value="CheY-like"/>
    <property type="match status" value="1"/>
</dbReference>
<dbReference type="PROSITE" id="PS50887">
    <property type="entry name" value="GGDEF"/>
    <property type="match status" value="1"/>
</dbReference>
<dbReference type="PANTHER" id="PTHR45138">
    <property type="entry name" value="REGULATORY COMPONENTS OF SENSORY TRANSDUCTION SYSTEM"/>
    <property type="match status" value="1"/>
</dbReference>
<reference evidence="7 8" key="1">
    <citation type="submission" date="2021-05" db="EMBL/GenBank/DDBJ databases">
        <title>Genetic and Functional Diversity in Clade A Lucinid endosymbionts from the Bahamas.</title>
        <authorList>
            <person name="Giani N.M."/>
            <person name="Engel A.S."/>
            <person name="Campbell B.J."/>
        </authorList>
    </citation>
    <scope>NUCLEOTIDE SEQUENCE [LARGE SCALE GENOMIC DNA]</scope>
    <source>
        <strain evidence="7">LUC16012Gg_MoonRockCtena</strain>
    </source>
</reference>
<comment type="catalytic activity">
    <reaction evidence="3">
        <text>2 GTP = 3',3'-c-di-GMP + 2 diphosphate</text>
        <dbReference type="Rhea" id="RHEA:24898"/>
        <dbReference type="ChEBI" id="CHEBI:33019"/>
        <dbReference type="ChEBI" id="CHEBI:37565"/>
        <dbReference type="ChEBI" id="CHEBI:58805"/>
        <dbReference type="EC" id="2.7.7.65"/>
    </reaction>
</comment>
<dbReference type="PANTHER" id="PTHR45138:SF9">
    <property type="entry name" value="DIGUANYLATE CYCLASE DGCM-RELATED"/>
    <property type="match status" value="1"/>
</dbReference>
<comment type="cofactor">
    <cofactor evidence="1">
        <name>Mg(2+)</name>
        <dbReference type="ChEBI" id="CHEBI:18420"/>
    </cofactor>
</comment>
<feature type="domain" description="GGDEF" evidence="6">
    <location>
        <begin position="162"/>
        <end position="295"/>
    </location>
</feature>
<dbReference type="InterPro" id="IPR011006">
    <property type="entry name" value="CheY-like_superfamily"/>
</dbReference>
<dbReference type="Pfam" id="PF00990">
    <property type="entry name" value="GGDEF"/>
    <property type="match status" value="1"/>
</dbReference>
<evidence type="ECO:0000256" key="3">
    <source>
        <dbReference type="ARBA" id="ARBA00034247"/>
    </source>
</evidence>
<organism evidence="7 8">
    <name type="scientific">Candidatus Thiodiazotropha taylori</name>
    <dbReference type="NCBI Taxonomy" id="2792791"/>
    <lineage>
        <taxon>Bacteria</taxon>
        <taxon>Pseudomonadati</taxon>
        <taxon>Pseudomonadota</taxon>
        <taxon>Gammaproteobacteria</taxon>
        <taxon>Chromatiales</taxon>
        <taxon>Sedimenticolaceae</taxon>
        <taxon>Candidatus Thiodiazotropha</taxon>
    </lineage>
</organism>
<dbReference type="InterPro" id="IPR000160">
    <property type="entry name" value="GGDEF_dom"/>
</dbReference>
<dbReference type="GO" id="GO:0043709">
    <property type="term" value="P:cell adhesion involved in single-species biofilm formation"/>
    <property type="evidence" value="ECO:0007669"/>
    <property type="project" value="TreeGrafter"/>
</dbReference>
<evidence type="ECO:0000256" key="2">
    <source>
        <dbReference type="ARBA" id="ARBA00012528"/>
    </source>
</evidence>
<proteinExistence type="predicted"/>
<protein>
    <recommendedName>
        <fullName evidence="2">diguanylate cyclase</fullName>
        <ecNumber evidence="2">2.7.7.65</ecNumber>
    </recommendedName>
</protein>
<dbReference type="SMART" id="SM00448">
    <property type="entry name" value="REC"/>
    <property type="match status" value="1"/>
</dbReference>
<dbReference type="GO" id="GO:0052621">
    <property type="term" value="F:diguanylate cyclase activity"/>
    <property type="evidence" value="ECO:0007669"/>
    <property type="project" value="UniProtKB-EC"/>
</dbReference>
<dbReference type="InterPro" id="IPR050469">
    <property type="entry name" value="Diguanylate_Cyclase"/>
</dbReference>
<evidence type="ECO:0000259" key="5">
    <source>
        <dbReference type="PROSITE" id="PS50110"/>
    </source>
</evidence>
<keyword evidence="7" id="KW-0808">Transferase</keyword>
<dbReference type="AlphaFoldDB" id="A0A944MG71"/>
<dbReference type="Pfam" id="PF00072">
    <property type="entry name" value="Response_reg"/>
    <property type="match status" value="1"/>
</dbReference>
<dbReference type="Gene3D" id="3.40.50.2300">
    <property type="match status" value="1"/>
</dbReference>
<dbReference type="InterPro" id="IPR001789">
    <property type="entry name" value="Sig_transdc_resp-reg_receiver"/>
</dbReference>
<dbReference type="EMBL" id="JAHHGM010000016">
    <property type="protein sequence ID" value="MBT2990405.1"/>
    <property type="molecule type" value="Genomic_DNA"/>
</dbReference>
<dbReference type="CDD" id="cd01949">
    <property type="entry name" value="GGDEF"/>
    <property type="match status" value="1"/>
</dbReference>
<feature type="domain" description="Response regulatory" evidence="5">
    <location>
        <begin position="6"/>
        <end position="122"/>
    </location>
</feature>
<dbReference type="NCBIfam" id="TIGR00254">
    <property type="entry name" value="GGDEF"/>
    <property type="match status" value="1"/>
</dbReference>
<evidence type="ECO:0000256" key="1">
    <source>
        <dbReference type="ARBA" id="ARBA00001946"/>
    </source>
</evidence>
<dbReference type="GO" id="GO:1902201">
    <property type="term" value="P:negative regulation of bacterial-type flagellum-dependent cell motility"/>
    <property type="evidence" value="ECO:0007669"/>
    <property type="project" value="TreeGrafter"/>
</dbReference>
<dbReference type="Gene3D" id="3.30.70.270">
    <property type="match status" value="1"/>
</dbReference>
<name>A0A944MG71_9GAMM</name>
<dbReference type="EC" id="2.7.7.65" evidence="2"/>
<keyword evidence="4" id="KW-0597">Phosphoprotein</keyword>
<dbReference type="PROSITE" id="PS50110">
    <property type="entry name" value="RESPONSE_REGULATORY"/>
    <property type="match status" value="1"/>
</dbReference>
<evidence type="ECO:0000313" key="7">
    <source>
        <dbReference type="EMBL" id="MBT2990405.1"/>
    </source>
</evidence>
<evidence type="ECO:0000256" key="4">
    <source>
        <dbReference type="PROSITE-ProRule" id="PRU00169"/>
    </source>
</evidence>
<evidence type="ECO:0000313" key="8">
    <source>
        <dbReference type="Proteomes" id="UP000770889"/>
    </source>
</evidence>
<dbReference type="FunFam" id="3.30.70.270:FF:000001">
    <property type="entry name" value="Diguanylate cyclase domain protein"/>
    <property type="match status" value="1"/>
</dbReference>
<dbReference type="Proteomes" id="UP000770889">
    <property type="component" value="Unassembled WGS sequence"/>
</dbReference>
<dbReference type="InterPro" id="IPR029787">
    <property type="entry name" value="Nucleotide_cyclase"/>
</dbReference>
<dbReference type="SMART" id="SM00267">
    <property type="entry name" value="GGDEF"/>
    <property type="match status" value="1"/>
</dbReference>
<feature type="modified residue" description="4-aspartylphosphate" evidence="4">
    <location>
        <position position="55"/>
    </location>
</feature>
<dbReference type="GO" id="GO:0005886">
    <property type="term" value="C:plasma membrane"/>
    <property type="evidence" value="ECO:0007669"/>
    <property type="project" value="TreeGrafter"/>
</dbReference>
<sequence>MDEQQRILIIDDDPQNIKVAANALRSPELIIGFARSGAEALERLEDIPFDIILMDVMMPGMDGYQVCEKIKANPRTANIPVLFLTAHTDEESIEKAYASGGVDYISKPIRSRELHARVKSQLRQLKLIRNMEFLATRDSLTGIYNRRKFFELGEAMFANHGDTLAALMIDVDHFKEINDNHGHQTGDEVLKTIALAIESKLPKGAILGRLGGEEFAVLLPLTSPDQGVDVAESIREEIASSKLLLPGGDTLACTVSIGHGTGKDILSLDGLLKVADDMLYCAKREGRNRTRLRTPV</sequence>